<feature type="transmembrane region" description="Helical" evidence="5">
    <location>
        <begin position="176"/>
        <end position="201"/>
    </location>
</feature>
<dbReference type="RefSeq" id="WP_343918414.1">
    <property type="nucleotide sequence ID" value="NZ_BAAAJT010000002.1"/>
</dbReference>
<feature type="transmembrane region" description="Helical" evidence="5">
    <location>
        <begin position="237"/>
        <end position="257"/>
    </location>
</feature>
<dbReference type="Proteomes" id="UP001597351">
    <property type="component" value="Unassembled WGS sequence"/>
</dbReference>
<accession>A0ABW4TLI4</accession>
<evidence type="ECO:0000313" key="7">
    <source>
        <dbReference type="EMBL" id="MFD1947375.1"/>
    </source>
</evidence>
<reference evidence="8" key="1">
    <citation type="journal article" date="2019" name="Int. J. Syst. Evol. Microbiol.">
        <title>The Global Catalogue of Microorganisms (GCM) 10K type strain sequencing project: providing services to taxonomists for standard genome sequencing and annotation.</title>
        <authorList>
            <consortium name="The Broad Institute Genomics Platform"/>
            <consortium name="The Broad Institute Genome Sequencing Center for Infectious Disease"/>
            <person name="Wu L."/>
            <person name="Ma J."/>
        </authorList>
    </citation>
    <scope>NUCLEOTIDE SEQUENCE [LARGE SCALE GENOMIC DNA]</scope>
    <source>
        <strain evidence="8">CGMCC 1.12477</strain>
    </source>
</reference>
<feature type="transmembrane region" description="Helical" evidence="5">
    <location>
        <begin position="360"/>
        <end position="379"/>
    </location>
</feature>
<feature type="transmembrane region" description="Helical" evidence="5">
    <location>
        <begin position="335"/>
        <end position="354"/>
    </location>
</feature>
<dbReference type="PROSITE" id="PS50850">
    <property type="entry name" value="MFS"/>
    <property type="match status" value="1"/>
</dbReference>
<feature type="transmembrane region" description="Helical" evidence="5">
    <location>
        <begin position="119"/>
        <end position="140"/>
    </location>
</feature>
<keyword evidence="8" id="KW-1185">Reference proteome</keyword>
<protein>
    <submittedName>
        <fullName evidence="7">MFS transporter</fullName>
    </submittedName>
</protein>
<feature type="transmembrane region" description="Helical" evidence="5">
    <location>
        <begin position="400"/>
        <end position="420"/>
    </location>
</feature>
<gene>
    <name evidence="7" type="ORF">ACFSDE_11290</name>
</gene>
<comment type="caution">
    <text evidence="7">The sequence shown here is derived from an EMBL/GenBank/DDBJ whole genome shotgun (WGS) entry which is preliminary data.</text>
</comment>
<feature type="transmembrane region" description="Helical" evidence="5">
    <location>
        <begin position="432"/>
        <end position="450"/>
    </location>
</feature>
<keyword evidence="3 5" id="KW-1133">Transmembrane helix</keyword>
<evidence type="ECO:0000256" key="2">
    <source>
        <dbReference type="ARBA" id="ARBA00022692"/>
    </source>
</evidence>
<feature type="transmembrane region" description="Helical" evidence="5">
    <location>
        <begin position="20"/>
        <end position="38"/>
    </location>
</feature>
<dbReference type="InterPro" id="IPR011701">
    <property type="entry name" value="MFS"/>
</dbReference>
<organism evidence="7 8">
    <name type="scientific">Nocardioides aestuarii</name>
    <dbReference type="NCBI Taxonomy" id="252231"/>
    <lineage>
        <taxon>Bacteria</taxon>
        <taxon>Bacillati</taxon>
        <taxon>Actinomycetota</taxon>
        <taxon>Actinomycetes</taxon>
        <taxon>Propionibacteriales</taxon>
        <taxon>Nocardioidaceae</taxon>
        <taxon>Nocardioides</taxon>
    </lineage>
</organism>
<keyword evidence="4 5" id="KW-0472">Membrane</keyword>
<evidence type="ECO:0000313" key="8">
    <source>
        <dbReference type="Proteomes" id="UP001597351"/>
    </source>
</evidence>
<feature type="transmembrane region" description="Helical" evidence="5">
    <location>
        <begin position="213"/>
        <end position="231"/>
    </location>
</feature>
<evidence type="ECO:0000256" key="5">
    <source>
        <dbReference type="SAM" id="Phobius"/>
    </source>
</evidence>
<keyword evidence="2 5" id="KW-0812">Transmembrane</keyword>
<feature type="transmembrane region" description="Helical" evidence="5">
    <location>
        <begin position="58"/>
        <end position="81"/>
    </location>
</feature>
<evidence type="ECO:0000256" key="1">
    <source>
        <dbReference type="ARBA" id="ARBA00004651"/>
    </source>
</evidence>
<feature type="transmembrane region" description="Helical" evidence="5">
    <location>
        <begin position="277"/>
        <end position="298"/>
    </location>
</feature>
<dbReference type="Pfam" id="PF07690">
    <property type="entry name" value="MFS_1"/>
    <property type="match status" value="1"/>
</dbReference>
<feature type="transmembrane region" description="Helical" evidence="5">
    <location>
        <begin position="147"/>
        <end position="170"/>
    </location>
</feature>
<dbReference type="PANTHER" id="PTHR23501">
    <property type="entry name" value="MAJOR FACILITATOR SUPERFAMILY"/>
    <property type="match status" value="1"/>
</dbReference>
<dbReference type="PANTHER" id="PTHR23501:SF154">
    <property type="entry name" value="MULTIDRUG-EFFLUX TRANSPORTER RV1634-RELATED"/>
    <property type="match status" value="1"/>
</dbReference>
<sequence length="458" mass="46400">MTVTSNQEAPAPAKGGILSATYLATTIGVFSLIAFNAFEAMAVTTVMPTIGRELDGLSLYALAFAAPLASGVVGTVAAGAWCDRRGPAGSLVAALVLFTVGVLMAGLSPTMEVFVAGRVVQGLGTGALTVSLYVVVGLVYPPRLRPAVFASFAAAWVLPSLFGPAIAALVADAFGWRWVFLGIVALVALAAVMVAPVVPGLRSTSESEPAPRSRMVWAVVASAGVLAVELLGSNDTLLGPVGALLALTVVLVAVRSFTPSGTLRAGRGLPSVIGTRALMSAAFFCGQAYIVLVLQVRWDLTPTRAGLALTVVGVVWATASQVQARLGERITSERAMQVGTSTLLGAVILLWLAVRFDLSPLVAAGAFVVAGSGMGFGFSRTGVAMLAASTDVDRGFNSSAISIADSLGAALSLALCGMAYAASERAGTDPFLAVFGIAVVAAVGAVFTASRTPVPRAA</sequence>
<dbReference type="InterPro" id="IPR020846">
    <property type="entry name" value="MFS_dom"/>
</dbReference>
<evidence type="ECO:0000256" key="4">
    <source>
        <dbReference type="ARBA" id="ARBA00023136"/>
    </source>
</evidence>
<feature type="transmembrane region" description="Helical" evidence="5">
    <location>
        <begin position="88"/>
        <end position="107"/>
    </location>
</feature>
<comment type="subcellular location">
    <subcellularLocation>
        <location evidence="1">Cell membrane</location>
        <topology evidence="1">Multi-pass membrane protein</topology>
    </subcellularLocation>
</comment>
<dbReference type="Gene3D" id="1.20.1250.20">
    <property type="entry name" value="MFS general substrate transporter like domains"/>
    <property type="match status" value="2"/>
</dbReference>
<name>A0ABW4TLI4_9ACTN</name>
<evidence type="ECO:0000259" key="6">
    <source>
        <dbReference type="PROSITE" id="PS50850"/>
    </source>
</evidence>
<evidence type="ECO:0000256" key="3">
    <source>
        <dbReference type="ARBA" id="ARBA00022989"/>
    </source>
</evidence>
<dbReference type="EMBL" id="JBHUGD010000003">
    <property type="protein sequence ID" value="MFD1947375.1"/>
    <property type="molecule type" value="Genomic_DNA"/>
</dbReference>
<dbReference type="InterPro" id="IPR036259">
    <property type="entry name" value="MFS_trans_sf"/>
</dbReference>
<dbReference type="SUPFAM" id="SSF103473">
    <property type="entry name" value="MFS general substrate transporter"/>
    <property type="match status" value="1"/>
</dbReference>
<proteinExistence type="predicted"/>
<feature type="domain" description="Major facilitator superfamily (MFS) profile" evidence="6">
    <location>
        <begin position="17"/>
        <end position="453"/>
    </location>
</feature>